<dbReference type="Proteomes" id="UP000800096">
    <property type="component" value="Unassembled WGS sequence"/>
</dbReference>
<evidence type="ECO:0000256" key="1">
    <source>
        <dbReference type="SAM" id="MobiDB-lite"/>
    </source>
</evidence>
<organism evidence="2 3">
    <name type="scientific">Ampelomyces quisqualis</name>
    <name type="common">Powdery mildew agent</name>
    <dbReference type="NCBI Taxonomy" id="50730"/>
    <lineage>
        <taxon>Eukaryota</taxon>
        <taxon>Fungi</taxon>
        <taxon>Dikarya</taxon>
        <taxon>Ascomycota</taxon>
        <taxon>Pezizomycotina</taxon>
        <taxon>Dothideomycetes</taxon>
        <taxon>Pleosporomycetidae</taxon>
        <taxon>Pleosporales</taxon>
        <taxon>Pleosporineae</taxon>
        <taxon>Phaeosphaeriaceae</taxon>
        <taxon>Ampelomyces</taxon>
    </lineage>
</organism>
<sequence length="150" mass="16489">MAAKAGWAAGRRRCREPRTARDARNTRRQRVAAGTRAREGYRTGKDEMRSHAGVHARKGAGDGCWRCNRAPLARSTLPLSIAATHVSKNTQFSWPPEPPKPLRCTARPLGTPLPAAKTVLNAQPHCLRQPSSAIYYRIAMAQAPRGNELD</sequence>
<name>A0A6A5QYV8_AMPQU</name>
<accession>A0A6A5QYV8</accession>
<dbReference type="EMBL" id="ML979132">
    <property type="protein sequence ID" value="KAF1920018.1"/>
    <property type="molecule type" value="Genomic_DNA"/>
</dbReference>
<feature type="region of interest" description="Disordered" evidence="1">
    <location>
        <begin position="1"/>
        <end position="54"/>
    </location>
</feature>
<protein>
    <submittedName>
        <fullName evidence="2">Uncharacterized protein</fullName>
    </submittedName>
</protein>
<feature type="compositionally biased region" description="Basic and acidic residues" evidence="1">
    <location>
        <begin position="36"/>
        <end position="50"/>
    </location>
</feature>
<evidence type="ECO:0000313" key="2">
    <source>
        <dbReference type="EMBL" id="KAF1920018.1"/>
    </source>
</evidence>
<proteinExistence type="predicted"/>
<keyword evidence="3" id="KW-1185">Reference proteome</keyword>
<evidence type="ECO:0000313" key="3">
    <source>
        <dbReference type="Proteomes" id="UP000800096"/>
    </source>
</evidence>
<dbReference type="AlphaFoldDB" id="A0A6A5QYV8"/>
<reference evidence="2" key="1">
    <citation type="journal article" date="2020" name="Stud. Mycol.">
        <title>101 Dothideomycetes genomes: a test case for predicting lifestyles and emergence of pathogens.</title>
        <authorList>
            <person name="Haridas S."/>
            <person name="Albert R."/>
            <person name="Binder M."/>
            <person name="Bloem J."/>
            <person name="Labutti K."/>
            <person name="Salamov A."/>
            <person name="Andreopoulos B."/>
            <person name="Baker S."/>
            <person name="Barry K."/>
            <person name="Bills G."/>
            <person name="Bluhm B."/>
            <person name="Cannon C."/>
            <person name="Castanera R."/>
            <person name="Culley D."/>
            <person name="Daum C."/>
            <person name="Ezra D."/>
            <person name="Gonzalez J."/>
            <person name="Henrissat B."/>
            <person name="Kuo A."/>
            <person name="Liang C."/>
            <person name="Lipzen A."/>
            <person name="Lutzoni F."/>
            <person name="Magnuson J."/>
            <person name="Mondo S."/>
            <person name="Nolan M."/>
            <person name="Ohm R."/>
            <person name="Pangilinan J."/>
            <person name="Park H.-J."/>
            <person name="Ramirez L."/>
            <person name="Alfaro M."/>
            <person name="Sun H."/>
            <person name="Tritt A."/>
            <person name="Yoshinaga Y."/>
            <person name="Zwiers L.-H."/>
            <person name="Turgeon B."/>
            <person name="Goodwin S."/>
            <person name="Spatafora J."/>
            <person name="Crous P."/>
            <person name="Grigoriev I."/>
        </authorList>
    </citation>
    <scope>NUCLEOTIDE SEQUENCE</scope>
    <source>
        <strain evidence="2">HMLAC05119</strain>
    </source>
</reference>
<feature type="compositionally biased region" description="Basic and acidic residues" evidence="1">
    <location>
        <begin position="16"/>
        <end position="25"/>
    </location>
</feature>
<gene>
    <name evidence="2" type="ORF">BDU57DRAFT_508084</name>
</gene>